<dbReference type="Proteomes" id="UP001302652">
    <property type="component" value="Chromosome 1"/>
</dbReference>
<accession>A0ABZ0ELT5</accession>
<reference evidence="1 2" key="1">
    <citation type="submission" date="2023-10" db="EMBL/GenBank/DDBJ databases">
        <title>Surface-active antibiotics is a multifunctional adaptation for post-fire microbes.</title>
        <authorList>
            <person name="Liu M.D."/>
            <person name="Du Y."/>
            <person name="Koupaei S.K."/>
            <person name="Kim N.R."/>
            <person name="Zhang W."/>
            <person name="Traxler M.F."/>
        </authorList>
    </citation>
    <scope>NUCLEOTIDE SEQUENCE [LARGE SCALE GENOMIC DNA]</scope>
    <source>
        <strain evidence="1 2">F3</strain>
    </source>
</reference>
<dbReference type="EMBL" id="CP136513">
    <property type="protein sequence ID" value="WOD18145.1"/>
    <property type="molecule type" value="Genomic_DNA"/>
</dbReference>
<dbReference type="SUPFAM" id="SSF143011">
    <property type="entry name" value="RelE-like"/>
    <property type="match status" value="1"/>
</dbReference>
<evidence type="ECO:0000313" key="2">
    <source>
        <dbReference type="Proteomes" id="UP001302652"/>
    </source>
</evidence>
<organism evidence="1 2">
    <name type="scientific">Paraburkholderia kirstenboschensis</name>
    <dbReference type="NCBI Taxonomy" id="1245436"/>
    <lineage>
        <taxon>Bacteria</taxon>
        <taxon>Pseudomonadati</taxon>
        <taxon>Pseudomonadota</taxon>
        <taxon>Betaproteobacteria</taxon>
        <taxon>Burkholderiales</taxon>
        <taxon>Burkholderiaceae</taxon>
        <taxon>Paraburkholderia</taxon>
    </lineage>
</organism>
<dbReference type="InterPro" id="IPR035093">
    <property type="entry name" value="RelE/ParE_toxin_dom_sf"/>
</dbReference>
<name>A0ABZ0ELT5_9BURK</name>
<gene>
    <name evidence="1" type="ORF">RW095_35875</name>
</gene>
<sequence>MRCQSPQDMNMPGWRLHPLHNDLEGRLSVWVSGNWRVTFTFEGTDAILIDYQ</sequence>
<keyword evidence="2" id="KW-1185">Reference proteome</keyword>
<protein>
    <submittedName>
        <fullName evidence="1">Type II toxin-antitoxin system RelE/ParE family toxin</fullName>
    </submittedName>
</protein>
<dbReference type="Gene3D" id="3.30.2310.20">
    <property type="entry name" value="RelE-like"/>
    <property type="match status" value="1"/>
</dbReference>
<evidence type="ECO:0000313" key="1">
    <source>
        <dbReference type="EMBL" id="WOD18145.1"/>
    </source>
</evidence>
<proteinExistence type="predicted"/>